<organism evidence="2 3">
    <name type="scientific">Flavobacterium hungaricum</name>
    <dbReference type="NCBI Taxonomy" id="2082725"/>
    <lineage>
        <taxon>Bacteria</taxon>
        <taxon>Pseudomonadati</taxon>
        <taxon>Bacteroidota</taxon>
        <taxon>Flavobacteriia</taxon>
        <taxon>Flavobacteriales</taxon>
        <taxon>Flavobacteriaceae</taxon>
        <taxon>Flavobacterium</taxon>
    </lineage>
</organism>
<keyword evidence="1" id="KW-1133">Transmembrane helix</keyword>
<name>A0ABR9TJH7_9FLAO</name>
<dbReference type="InterPro" id="IPR021683">
    <property type="entry name" value="DUF3267"/>
</dbReference>
<gene>
    <name evidence="2" type="ORF">C4F50_08605</name>
</gene>
<evidence type="ECO:0000256" key="1">
    <source>
        <dbReference type="SAM" id="Phobius"/>
    </source>
</evidence>
<reference evidence="2 3" key="1">
    <citation type="submission" date="2018-07" db="EMBL/GenBank/DDBJ databases">
        <title>Genome assembly of strain KB82.</title>
        <authorList>
            <person name="Kukolya J."/>
            <person name="Horvath B."/>
            <person name="Nagy I."/>
            <person name="Toth A."/>
        </authorList>
    </citation>
    <scope>NUCLEOTIDE SEQUENCE [LARGE SCALE GENOMIC DNA]</scope>
    <source>
        <strain evidence="2 3">Kb82</strain>
    </source>
</reference>
<evidence type="ECO:0000313" key="3">
    <source>
        <dbReference type="Proteomes" id="UP000640614"/>
    </source>
</evidence>
<sequence>MKEISIDSKKVQFLGIIISVPIVLFFLLMLHFRWNEFFTQNLKDIKASLQVFDNKTANTFLILLMPNLLVCIGIIVHEFIHGFFMALFSKRGWKAVRFGFLKKYLMPFANCKEPLTSKKMLVVSLAPFLILGFFPSIYGFLYENLTFLFIGFSMTLGAVGDFIYSYLIFKAGLNHKLLDHKSKVGFIIIN</sequence>
<keyword evidence="1" id="KW-0812">Transmembrane</keyword>
<feature type="transmembrane region" description="Helical" evidence="1">
    <location>
        <begin position="120"/>
        <end position="141"/>
    </location>
</feature>
<keyword evidence="3" id="KW-1185">Reference proteome</keyword>
<proteinExistence type="predicted"/>
<comment type="caution">
    <text evidence="2">The sequence shown here is derived from an EMBL/GenBank/DDBJ whole genome shotgun (WGS) entry which is preliminary data.</text>
</comment>
<dbReference type="Proteomes" id="UP000640614">
    <property type="component" value="Unassembled WGS sequence"/>
</dbReference>
<dbReference type="EMBL" id="PRDM01000002">
    <property type="protein sequence ID" value="MBE8725004.1"/>
    <property type="molecule type" value="Genomic_DNA"/>
</dbReference>
<protein>
    <submittedName>
        <fullName evidence="2">DUF3267 domain-containing protein</fullName>
    </submittedName>
</protein>
<accession>A0ABR9TJH7</accession>
<keyword evidence="1" id="KW-0472">Membrane</keyword>
<dbReference type="Pfam" id="PF11667">
    <property type="entry name" value="DUF3267"/>
    <property type="match status" value="1"/>
</dbReference>
<feature type="transmembrane region" description="Helical" evidence="1">
    <location>
        <begin position="147"/>
        <end position="169"/>
    </location>
</feature>
<feature type="transmembrane region" description="Helical" evidence="1">
    <location>
        <begin position="60"/>
        <end position="88"/>
    </location>
</feature>
<feature type="transmembrane region" description="Helical" evidence="1">
    <location>
        <begin position="12"/>
        <end position="32"/>
    </location>
</feature>
<evidence type="ECO:0000313" key="2">
    <source>
        <dbReference type="EMBL" id="MBE8725004.1"/>
    </source>
</evidence>
<dbReference type="RefSeq" id="WP_193846020.1">
    <property type="nucleotide sequence ID" value="NZ_PRDM01000002.1"/>
</dbReference>